<evidence type="ECO:0000259" key="1">
    <source>
        <dbReference type="Pfam" id="PF19573"/>
    </source>
</evidence>
<protein>
    <submittedName>
        <fullName evidence="2">DUF6089 family protein</fullName>
    </submittedName>
</protein>
<accession>A0ABZ0IVB1</accession>
<dbReference type="InterPro" id="IPR045743">
    <property type="entry name" value="DUF6089"/>
</dbReference>
<sequence length="284" mass="32109">MKKAILLAILLIPFIKVSAQNFLSWQYNDRYFSLTAGTGHTLYLGELNNGKGFQQGLSNLNLGVECRLLTRWAARAEFVYYNISGSDTYAEDSSFNKQRNLSFRSNNFEGQLGAMYYFKPYNKIYHQRRKFEPYAHVAVGVTTVNPKAQLDGKWEALRPLATEGTTYKGTAIVIPFGVGVKARINEFINLVGEVGYRYTFTDRLDDVSENYGSGLSGKALTLSNRKDEIDMVNETAYEAMIPGAKRGEAGNDSYLLLQWKLEFYLPTHLFKGGESWFSKPSAFH</sequence>
<dbReference type="Pfam" id="PF19573">
    <property type="entry name" value="DUF6089"/>
    <property type="match status" value="1"/>
</dbReference>
<evidence type="ECO:0000313" key="2">
    <source>
        <dbReference type="EMBL" id="WOK08315.1"/>
    </source>
</evidence>
<organism evidence="2 3">
    <name type="scientific">Imperialibacter roseus</name>
    <dbReference type="NCBI Taxonomy" id="1324217"/>
    <lineage>
        <taxon>Bacteria</taxon>
        <taxon>Pseudomonadati</taxon>
        <taxon>Bacteroidota</taxon>
        <taxon>Cytophagia</taxon>
        <taxon>Cytophagales</taxon>
        <taxon>Flammeovirgaceae</taxon>
        <taxon>Imperialibacter</taxon>
    </lineage>
</organism>
<keyword evidence="3" id="KW-1185">Reference proteome</keyword>
<dbReference type="Gene3D" id="2.40.160.20">
    <property type="match status" value="1"/>
</dbReference>
<name>A0ABZ0IVB1_9BACT</name>
<dbReference type="EMBL" id="CP136051">
    <property type="protein sequence ID" value="WOK08315.1"/>
    <property type="molecule type" value="Genomic_DNA"/>
</dbReference>
<dbReference type="RefSeq" id="WP_317490957.1">
    <property type="nucleotide sequence ID" value="NZ_CP136051.1"/>
</dbReference>
<proteinExistence type="predicted"/>
<evidence type="ECO:0000313" key="3">
    <source>
        <dbReference type="Proteomes" id="UP001302349"/>
    </source>
</evidence>
<feature type="domain" description="DUF6089" evidence="1">
    <location>
        <begin position="70"/>
        <end position="207"/>
    </location>
</feature>
<dbReference type="Proteomes" id="UP001302349">
    <property type="component" value="Chromosome"/>
</dbReference>
<gene>
    <name evidence="2" type="ORF">RT717_06645</name>
</gene>
<reference evidence="2 3" key="1">
    <citation type="journal article" date="2023" name="Microbiol. Resour. Announc.">
        <title>Complete Genome Sequence of Imperialibacter roseus strain P4T.</title>
        <authorList>
            <person name="Tizabi D.R."/>
            <person name="Bachvaroff T."/>
            <person name="Hill R.T."/>
        </authorList>
    </citation>
    <scope>NUCLEOTIDE SEQUENCE [LARGE SCALE GENOMIC DNA]</scope>
    <source>
        <strain evidence="2 3">P4T</strain>
    </source>
</reference>